<dbReference type="EMBL" id="LT598478">
    <property type="protein sequence ID" value="SCU81222.1"/>
    <property type="molecule type" value="Genomic_DNA"/>
</dbReference>
<dbReference type="SMART" id="SM00393">
    <property type="entry name" value="R3H"/>
    <property type="match status" value="1"/>
</dbReference>
<feature type="region of interest" description="Disordered" evidence="1">
    <location>
        <begin position="255"/>
        <end position="290"/>
    </location>
</feature>
<dbReference type="Proteomes" id="UP000191144">
    <property type="component" value="Chromosome B"/>
</dbReference>
<organism evidence="3 4">
    <name type="scientific">Lachancea meyersii CBS 8951</name>
    <dbReference type="NCBI Taxonomy" id="1266667"/>
    <lineage>
        <taxon>Eukaryota</taxon>
        <taxon>Fungi</taxon>
        <taxon>Dikarya</taxon>
        <taxon>Ascomycota</taxon>
        <taxon>Saccharomycotina</taxon>
        <taxon>Saccharomycetes</taxon>
        <taxon>Saccharomycetales</taxon>
        <taxon>Saccharomycetaceae</taxon>
        <taxon>Lachancea</taxon>
    </lineage>
</organism>
<feature type="compositionally biased region" description="Basic and acidic residues" evidence="1">
    <location>
        <begin position="96"/>
        <end position="111"/>
    </location>
</feature>
<dbReference type="CDD" id="cd02642">
    <property type="entry name" value="R3H_encore_like"/>
    <property type="match status" value="1"/>
</dbReference>
<sequence>MGDVQLTKAMSIALFERSYDRQFVVDLENSIVSFMDSGLSSYQLVPMNSYYRLLAHQIAEYHGLRHALAKNNDACVVVFKGESFVRATDRPLLQKLDPRQVSRSYKTRESDFSSNMGPGRSRTHSNPNIVAPGQNEEVYEVGEEASSGLPTTPRKSQLAAMDDDSPQPHQFQTSRYRFEQYAEKPRQKKRFHKRSVSQMSLPAYYQPPALAPPFNLPVPYMMYSPYPMMYIPPEHQFPAFPQGPHPFHMSQYANHYPPAGSQITESSGSGSSVFSGRKSESTTENNMLPE</sequence>
<evidence type="ECO:0000313" key="4">
    <source>
        <dbReference type="Proteomes" id="UP000191144"/>
    </source>
</evidence>
<dbReference type="PROSITE" id="PS51061">
    <property type="entry name" value="R3H"/>
    <property type="match status" value="1"/>
</dbReference>
<protein>
    <submittedName>
        <fullName evidence="3">LAME_0B06084g1_1</fullName>
    </submittedName>
</protein>
<feature type="domain" description="R3H" evidence="2">
    <location>
        <begin position="21"/>
        <end position="83"/>
    </location>
</feature>
<dbReference type="GO" id="GO:0003676">
    <property type="term" value="F:nucleic acid binding"/>
    <property type="evidence" value="ECO:0007669"/>
    <property type="project" value="UniProtKB-UniRule"/>
</dbReference>
<evidence type="ECO:0000313" key="3">
    <source>
        <dbReference type="EMBL" id="SCU81222.1"/>
    </source>
</evidence>
<dbReference type="InterPro" id="IPR036867">
    <property type="entry name" value="R3H_dom_sf"/>
</dbReference>
<gene>
    <name evidence="3" type="ORF">LAME_0B06084G</name>
</gene>
<name>A0A1G4IW34_9SACH</name>
<evidence type="ECO:0000259" key="2">
    <source>
        <dbReference type="PROSITE" id="PS51061"/>
    </source>
</evidence>
<evidence type="ECO:0000256" key="1">
    <source>
        <dbReference type="SAM" id="MobiDB-lite"/>
    </source>
</evidence>
<feature type="region of interest" description="Disordered" evidence="1">
    <location>
        <begin position="95"/>
        <end position="175"/>
    </location>
</feature>
<dbReference type="InterPro" id="IPR001374">
    <property type="entry name" value="R3H_dom"/>
</dbReference>
<keyword evidence="4" id="KW-1185">Reference proteome</keyword>
<accession>A0A1G4IW34</accession>
<dbReference type="AlphaFoldDB" id="A0A1G4IW34"/>
<feature type="compositionally biased region" description="Low complexity" evidence="1">
    <location>
        <begin position="260"/>
        <end position="276"/>
    </location>
</feature>
<dbReference type="OrthoDB" id="278430at2759"/>
<proteinExistence type="predicted"/>
<dbReference type="SUPFAM" id="SSF82708">
    <property type="entry name" value="R3H domain"/>
    <property type="match status" value="1"/>
</dbReference>
<dbReference type="Pfam" id="PF01424">
    <property type="entry name" value="R3H"/>
    <property type="match status" value="1"/>
</dbReference>
<dbReference type="Gene3D" id="3.30.1370.50">
    <property type="entry name" value="R3H-like domain"/>
    <property type="match status" value="1"/>
</dbReference>
<reference evidence="4" key="1">
    <citation type="submission" date="2016-03" db="EMBL/GenBank/DDBJ databases">
        <authorList>
            <person name="Devillers Hugo."/>
        </authorList>
    </citation>
    <scope>NUCLEOTIDE SEQUENCE [LARGE SCALE GENOMIC DNA]</scope>
</reference>